<organism evidence="2 3">
    <name type="scientific">Teladorsagia circumcincta</name>
    <name type="common">Brown stomach worm</name>
    <name type="synonym">Ostertagia circumcincta</name>
    <dbReference type="NCBI Taxonomy" id="45464"/>
    <lineage>
        <taxon>Eukaryota</taxon>
        <taxon>Metazoa</taxon>
        <taxon>Ecdysozoa</taxon>
        <taxon>Nematoda</taxon>
        <taxon>Chromadorea</taxon>
        <taxon>Rhabditida</taxon>
        <taxon>Rhabditina</taxon>
        <taxon>Rhabditomorpha</taxon>
        <taxon>Strongyloidea</taxon>
        <taxon>Trichostrongylidae</taxon>
        <taxon>Teladorsagia</taxon>
    </lineage>
</organism>
<dbReference type="OrthoDB" id="5877408at2759"/>
<feature type="compositionally biased region" description="Basic and acidic residues" evidence="1">
    <location>
        <begin position="135"/>
        <end position="222"/>
    </location>
</feature>
<dbReference type="AlphaFoldDB" id="A0A2G9UBE3"/>
<accession>A0A2G9UBE3</accession>
<feature type="region of interest" description="Disordered" evidence="1">
    <location>
        <begin position="41"/>
        <end position="222"/>
    </location>
</feature>
<name>A0A2G9UBE3_TELCI</name>
<dbReference type="EMBL" id="KZ347540">
    <property type="protein sequence ID" value="PIO67535.1"/>
    <property type="molecule type" value="Genomic_DNA"/>
</dbReference>
<dbReference type="Proteomes" id="UP000230423">
    <property type="component" value="Unassembled WGS sequence"/>
</dbReference>
<protein>
    <submittedName>
        <fullName evidence="2">Uncharacterized protein</fullName>
    </submittedName>
</protein>
<evidence type="ECO:0000313" key="2">
    <source>
        <dbReference type="EMBL" id="PIO67535.1"/>
    </source>
</evidence>
<feature type="compositionally biased region" description="Polar residues" evidence="1">
    <location>
        <begin position="74"/>
        <end position="84"/>
    </location>
</feature>
<gene>
    <name evidence="2" type="ORF">TELCIR_10708</name>
</gene>
<sequence>MNGHELQFLIKYGVDPAYKLPTQLLDRNEVRRRSLVNMKDVRENQRVRQPSEITEEVEDDPNNNSTSSKKLLSRPSTSESSHTFRITVDPGVAEAQIDVPKPAPRTTALEPAVIESSEKKTAEETGGAPFATGRSQHEAWLRRKIEEERKRKQREKQAALKKEEEEKERREQAKKLFERWKSERDEKLREEKRRQRAKEKEKRKTEEERKKEKQLEAQKAGE</sequence>
<keyword evidence="3" id="KW-1185">Reference proteome</keyword>
<proteinExistence type="predicted"/>
<evidence type="ECO:0000256" key="1">
    <source>
        <dbReference type="SAM" id="MobiDB-lite"/>
    </source>
</evidence>
<evidence type="ECO:0000313" key="3">
    <source>
        <dbReference type="Proteomes" id="UP000230423"/>
    </source>
</evidence>
<reference evidence="2 3" key="1">
    <citation type="submission" date="2015-09" db="EMBL/GenBank/DDBJ databases">
        <title>Draft genome of the parasitic nematode Teladorsagia circumcincta isolate WARC Sus (inbred).</title>
        <authorList>
            <person name="Mitreva M."/>
        </authorList>
    </citation>
    <scope>NUCLEOTIDE SEQUENCE [LARGE SCALE GENOMIC DNA]</scope>
    <source>
        <strain evidence="2 3">S</strain>
    </source>
</reference>